<reference evidence="3 4" key="1">
    <citation type="submission" date="2020-09" db="EMBL/GenBank/DDBJ databases">
        <title>Pseudoxanthomonas sp. CAU 1598 isolated from sand of Yaerae Beach.</title>
        <authorList>
            <person name="Kim W."/>
        </authorList>
    </citation>
    <scope>NUCLEOTIDE SEQUENCE [LARGE SCALE GENOMIC DNA]</scope>
    <source>
        <strain evidence="3 4">CAU 1598</strain>
    </source>
</reference>
<dbReference type="GO" id="GO:0016020">
    <property type="term" value="C:membrane"/>
    <property type="evidence" value="ECO:0007669"/>
    <property type="project" value="TreeGrafter"/>
</dbReference>
<dbReference type="PANTHER" id="PTHR23028:SF53">
    <property type="entry name" value="ACYL_TRANSF_3 DOMAIN-CONTAINING PROTEIN"/>
    <property type="match status" value="1"/>
</dbReference>
<keyword evidence="4" id="KW-1185">Reference proteome</keyword>
<name>A0AAW3ZIY7_9GAMM</name>
<dbReference type="Proteomes" id="UP000613768">
    <property type="component" value="Unassembled WGS sequence"/>
</dbReference>
<feature type="transmembrane region" description="Helical" evidence="1">
    <location>
        <begin position="181"/>
        <end position="202"/>
    </location>
</feature>
<feature type="domain" description="Acyltransferase 3" evidence="2">
    <location>
        <begin position="19"/>
        <end position="368"/>
    </location>
</feature>
<dbReference type="GO" id="GO:0000271">
    <property type="term" value="P:polysaccharide biosynthetic process"/>
    <property type="evidence" value="ECO:0007669"/>
    <property type="project" value="TreeGrafter"/>
</dbReference>
<feature type="transmembrane region" description="Helical" evidence="1">
    <location>
        <begin position="349"/>
        <end position="373"/>
    </location>
</feature>
<feature type="transmembrane region" description="Helical" evidence="1">
    <location>
        <begin position="245"/>
        <end position="267"/>
    </location>
</feature>
<keyword evidence="1" id="KW-1133">Transmembrane helix</keyword>
<feature type="transmembrane region" description="Helical" evidence="1">
    <location>
        <begin position="318"/>
        <end position="337"/>
    </location>
</feature>
<dbReference type="PANTHER" id="PTHR23028">
    <property type="entry name" value="ACETYLTRANSFERASE"/>
    <property type="match status" value="1"/>
</dbReference>
<protein>
    <submittedName>
        <fullName evidence="3">Acyltransferase</fullName>
    </submittedName>
</protein>
<dbReference type="InterPro" id="IPR002656">
    <property type="entry name" value="Acyl_transf_3_dom"/>
</dbReference>
<proteinExistence type="predicted"/>
<dbReference type="Pfam" id="PF01757">
    <property type="entry name" value="Acyl_transf_3"/>
    <property type="match status" value="1"/>
</dbReference>
<evidence type="ECO:0000256" key="1">
    <source>
        <dbReference type="SAM" id="Phobius"/>
    </source>
</evidence>
<dbReference type="RefSeq" id="WP_192029457.1">
    <property type="nucleotide sequence ID" value="NZ_JACYTR010000016.1"/>
</dbReference>
<feature type="transmembrane region" description="Helical" evidence="1">
    <location>
        <begin position="21"/>
        <end position="41"/>
    </location>
</feature>
<feature type="transmembrane region" description="Helical" evidence="1">
    <location>
        <begin position="154"/>
        <end position="174"/>
    </location>
</feature>
<feature type="transmembrane region" description="Helical" evidence="1">
    <location>
        <begin position="214"/>
        <end position="233"/>
    </location>
</feature>
<keyword evidence="3" id="KW-0012">Acyltransferase</keyword>
<keyword evidence="3" id="KW-0808">Transferase</keyword>
<feature type="transmembrane region" description="Helical" evidence="1">
    <location>
        <begin position="97"/>
        <end position="118"/>
    </location>
</feature>
<evidence type="ECO:0000313" key="4">
    <source>
        <dbReference type="Proteomes" id="UP000613768"/>
    </source>
</evidence>
<keyword evidence="1" id="KW-0812">Transmembrane</keyword>
<evidence type="ECO:0000259" key="2">
    <source>
        <dbReference type="Pfam" id="PF01757"/>
    </source>
</evidence>
<comment type="caution">
    <text evidence="3">The sequence shown here is derived from an EMBL/GenBank/DDBJ whole genome shotgun (WGS) entry which is preliminary data.</text>
</comment>
<keyword evidence="1" id="KW-0472">Membrane</keyword>
<sequence length="398" mass="44712">MTDAGTRSETNAPARHYPRLDGVRGIAALMVAASHAALLWTPNGSWERYSMDAWVFGLMTYGWAGVVLFFVLSGWLISQPFWRHGVSHLDDYARRRVGRIVPLFWLQIALFAGLMSWLDSVPGLHPRAELDEVGWQAFMAFRLWPGAPVPWLSVWWTLPLELSFYLLLPALFWLRPAWRWTCMLGLVLFAPGLRAAMALGWVSAPWSRVLIDHLPSRCDLFLIGVVAAGLWLQPNSWMRRLPASVWRWIGVLGLWALLAGSVAIGIVSPAAVPRSLPLAFWQSVFALLATCWVVGCSELHSPTGGMRAGLTGAPITRWLGRLSYGIYLWHYPVFNMLQPWMRSWIEAPWQLPVGLVLALLPVIALSYLSWRWVEAPAGAWFRRGWPIIGSRAGRAEAG</sequence>
<dbReference type="GO" id="GO:0016747">
    <property type="term" value="F:acyltransferase activity, transferring groups other than amino-acyl groups"/>
    <property type="evidence" value="ECO:0007669"/>
    <property type="project" value="InterPro"/>
</dbReference>
<dbReference type="EMBL" id="JACYTR010000016">
    <property type="protein sequence ID" value="MBD8526035.1"/>
    <property type="molecule type" value="Genomic_DNA"/>
</dbReference>
<organism evidence="3 4">
    <name type="scientific">Pseudomarimonas arenosa</name>
    <dbReference type="NCBI Taxonomy" id="2774145"/>
    <lineage>
        <taxon>Bacteria</taxon>
        <taxon>Pseudomonadati</taxon>
        <taxon>Pseudomonadota</taxon>
        <taxon>Gammaproteobacteria</taxon>
        <taxon>Lysobacterales</taxon>
        <taxon>Lysobacteraceae</taxon>
        <taxon>Pseudomarimonas</taxon>
    </lineage>
</organism>
<evidence type="ECO:0000313" key="3">
    <source>
        <dbReference type="EMBL" id="MBD8526035.1"/>
    </source>
</evidence>
<dbReference type="InterPro" id="IPR050879">
    <property type="entry name" value="Acyltransferase_3"/>
</dbReference>
<accession>A0AAW3ZIY7</accession>
<gene>
    <name evidence="3" type="ORF">IFO71_09790</name>
</gene>
<feature type="transmembrane region" description="Helical" evidence="1">
    <location>
        <begin position="53"/>
        <end position="77"/>
    </location>
</feature>
<dbReference type="AlphaFoldDB" id="A0AAW3ZIY7"/>
<feature type="transmembrane region" description="Helical" evidence="1">
    <location>
        <begin position="279"/>
        <end position="297"/>
    </location>
</feature>